<dbReference type="Pfam" id="PF08478">
    <property type="entry name" value="POTRA_1"/>
    <property type="match status" value="1"/>
</dbReference>
<evidence type="ECO:0000256" key="8">
    <source>
        <dbReference type="ARBA" id="ARBA00023306"/>
    </source>
</evidence>
<evidence type="ECO:0000313" key="11">
    <source>
        <dbReference type="EMBL" id="MFC4311105.1"/>
    </source>
</evidence>
<dbReference type="Proteomes" id="UP001595904">
    <property type="component" value="Unassembled WGS sequence"/>
</dbReference>
<name>A0ABV8SVB3_9GAMM</name>
<dbReference type="HAMAP" id="MF_00911">
    <property type="entry name" value="FtsQ_subfam"/>
    <property type="match status" value="1"/>
</dbReference>
<evidence type="ECO:0000256" key="1">
    <source>
        <dbReference type="ARBA" id="ARBA00004370"/>
    </source>
</evidence>
<dbReference type="InterPro" id="IPR013685">
    <property type="entry name" value="POTRA_FtsQ_type"/>
</dbReference>
<keyword evidence="2 9" id="KW-1003">Cell membrane</keyword>
<keyword evidence="4 9" id="KW-0132">Cell division</keyword>
<comment type="function">
    <text evidence="9">Essential cell division protein. May link together the upstream cell division proteins, which are predominantly cytoplasmic, with the downstream cell division proteins, which are predominantly periplasmic. May control correct divisome assembly.</text>
</comment>
<comment type="similarity">
    <text evidence="9">Belongs to the FtsQ/DivIB family. FtsQ subfamily.</text>
</comment>
<dbReference type="InterPro" id="IPR026579">
    <property type="entry name" value="FtsQ"/>
</dbReference>
<comment type="subcellular location">
    <subcellularLocation>
        <location evidence="9">Cell inner membrane</location>
        <topology evidence="9">Single-pass type II membrane protein</topology>
    </subcellularLocation>
    <subcellularLocation>
        <location evidence="1">Membrane</location>
    </subcellularLocation>
    <text evidence="9">Localizes to the division septum.</text>
</comment>
<keyword evidence="8 9" id="KW-0131">Cell cycle</keyword>
<evidence type="ECO:0000256" key="2">
    <source>
        <dbReference type="ARBA" id="ARBA00022475"/>
    </source>
</evidence>
<feature type="domain" description="POTRA" evidence="10">
    <location>
        <begin position="60"/>
        <end position="129"/>
    </location>
</feature>
<dbReference type="InterPro" id="IPR005548">
    <property type="entry name" value="Cell_div_FtsQ/DivIB_C"/>
</dbReference>
<evidence type="ECO:0000256" key="3">
    <source>
        <dbReference type="ARBA" id="ARBA00022519"/>
    </source>
</evidence>
<evidence type="ECO:0000256" key="5">
    <source>
        <dbReference type="ARBA" id="ARBA00022692"/>
    </source>
</evidence>
<dbReference type="PANTHER" id="PTHR35851">
    <property type="entry name" value="CELL DIVISION PROTEIN FTSQ"/>
    <property type="match status" value="1"/>
</dbReference>
<keyword evidence="6 9" id="KW-1133">Transmembrane helix</keyword>
<comment type="caution">
    <text evidence="11">The sequence shown here is derived from an EMBL/GenBank/DDBJ whole genome shotgun (WGS) entry which is preliminary data.</text>
</comment>
<dbReference type="Gene3D" id="3.40.50.11690">
    <property type="entry name" value="Cell division protein FtsQ/DivIB"/>
    <property type="match status" value="1"/>
</dbReference>
<keyword evidence="12" id="KW-1185">Reference proteome</keyword>
<dbReference type="EMBL" id="JBHSDU010000003">
    <property type="protein sequence ID" value="MFC4311105.1"/>
    <property type="molecule type" value="Genomic_DNA"/>
</dbReference>
<keyword evidence="7 9" id="KW-0472">Membrane</keyword>
<dbReference type="Pfam" id="PF03799">
    <property type="entry name" value="FtsQ_DivIB_C"/>
    <property type="match status" value="1"/>
</dbReference>
<feature type="transmembrane region" description="Helical" evidence="9">
    <location>
        <begin position="33"/>
        <end position="55"/>
    </location>
</feature>
<organism evidence="11 12">
    <name type="scientific">Steroidobacter flavus</name>
    <dbReference type="NCBI Taxonomy" id="1842136"/>
    <lineage>
        <taxon>Bacteria</taxon>
        <taxon>Pseudomonadati</taxon>
        <taxon>Pseudomonadota</taxon>
        <taxon>Gammaproteobacteria</taxon>
        <taxon>Steroidobacterales</taxon>
        <taxon>Steroidobacteraceae</taxon>
        <taxon>Steroidobacter</taxon>
    </lineage>
</organism>
<evidence type="ECO:0000256" key="7">
    <source>
        <dbReference type="ARBA" id="ARBA00023136"/>
    </source>
</evidence>
<protein>
    <recommendedName>
        <fullName evidence="9">Cell division protein FtsQ</fullName>
    </recommendedName>
</protein>
<evidence type="ECO:0000313" key="12">
    <source>
        <dbReference type="Proteomes" id="UP001595904"/>
    </source>
</evidence>
<dbReference type="RefSeq" id="WP_380600174.1">
    <property type="nucleotide sequence ID" value="NZ_JBHSDU010000003.1"/>
</dbReference>
<sequence length="272" mass="29737">MGSRKRNRRKGAGEQFDLLARLKPMVASFAEGGLRPVLGVSGLILGIAVMAWGLAVSFDRPIGKVEVGGQFQRVTPMQVEEVVARFRGSGFLSVDLDALRTQLETVPWVDRARVERKWPNGVRVFITEHVAAARWGESGLMNTRGELFLKDARHIPQELPQLVGPVGTEGQVAKLYLESYPRLLGVGMRLSKVELDARGAWQLTLGNGVIVRLGRQDVPARMERFIAVASPVVAARAAEVSYVDLRYSNGFSVGWIAPARVARGAEDARPDG</sequence>
<dbReference type="InterPro" id="IPR045335">
    <property type="entry name" value="FtsQ_C_sf"/>
</dbReference>
<proteinExistence type="inferred from homology"/>
<accession>A0ABV8SVB3</accession>
<keyword evidence="3 9" id="KW-0997">Cell inner membrane</keyword>
<dbReference type="PANTHER" id="PTHR35851:SF1">
    <property type="entry name" value="CELL DIVISION PROTEIN FTSQ"/>
    <property type="match status" value="1"/>
</dbReference>
<gene>
    <name evidence="9" type="primary">ftsQ</name>
    <name evidence="11" type="ORF">ACFPN2_18555</name>
</gene>
<dbReference type="GO" id="GO:0051301">
    <property type="term" value="P:cell division"/>
    <property type="evidence" value="ECO:0007669"/>
    <property type="project" value="UniProtKB-KW"/>
</dbReference>
<dbReference type="Gene3D" id="3.10.20.310">
    <property type="entry name" value="membrane protein fhac"/>
    <property type="match status" value="1"/>
</dbReference>
<dbReference type="InterPro" id="IPR034746">
    <property type="entry name" value="POTRA"/>
</dbReference>
<reference evidence="12" key="1">
    <citation type="journal article" date="2019" name="Int. J. Syst. Evol. Microbiol.">
        <title>The Global Catalogue of Microorganisms (GCM) 10K type strain sequencing project: providing services to taxonomists for standard genome sequencing and annotation.</title>
        <authorList>
            <consortium name="The Broad Institute Genomics Platform"/>
            <consortium name="The Broad Institute Genome Sequencing Center for Infectious Disease"/>
            <person name="Wu L."/>
            <person name="Ma J."/>
        </authorList>
    </citation>
    <scope>NUCLEOTIDE SEQUENCE [LARGE SCALE GENOMIC DNA]</scope>
    <source>
        <strain evidence="12">CGMCC 1.10759</strain>
    </source>
</reference>
<evidence type="ECO:0000256" key="4">
    <source>
        <dbReference type="ARBA" id="ARBA00022618"/>
    </source>
</evidence>
<keyword evidence="5 9" id="KW-0812">Transmembrane</keyword>
<evidence type="ECO:0000259" key="10">
    <source>
        <dbReference type="PROSITE" id="PS51779"/>
    </source>
</evidence>
<evidence type="ECO:0000256" key="9">
    <source>
        <dbReference type="HAMAP-Rule" id="MF_00911"/>
    </source>
</evidence>
<dbReference type="PROSITE" id="PS51779">
    <property type="entry name" value="POTRA"/>
    <property type="match status" value="1"/>
</dbReference>
<evidence type="ECO:0000256" key="6">
    <source>
        <dbReference type="ARBA" id="ARBA00022989"/>
    </source>
</evidence>
<comment type="subunit">
    <text evidence="9">Part of a complex composed of FtsB, FtsL and FtsQ.</text>
</comment>